<dbReference type="GO" id="GO:0032259">
    <property type="term" value="P:methylation"/>
    <property type="evidence" value="ECO:0007669"/>
    <property type="project" value="UniProtKB-KW"/>
</dbReference>
<proteinExistence type="predicted"/>
<dbReference type="InterPro" id="IPR013217">
    <property type="entry name" value="Methyltransf_12"/>
</dbReference>
<feature type="domain" description="Methyltransferase type 12" evidence="4">
    <location>
        <begin position="84"/>
        <end position="196"/>
    </location>
</feature>
<dbReference type="GO" id="GO:0008168">
    <property type="term" value="F:methyltransferase activity"/>
    <property type="evidence" value="ECO:0007669"/>
    <property type="project" value="UniProtKB-KW"/>
</dbReference>
<reference evidence="5" key="1">
    <citation type="submission" date="2006-03" db="EMBL/GenBank/DDBJ databases">
        <title>Complete sequence of chromosome of Psychrobacter cryohalolentis K5.</title>
        <authorList>
            <consortium name="US DOE Joint Genome Institute"/>
            <person name="Copeland A."/>
            <person name="Lucas S."/>
            <person name="Lapidus A."/>
            <person name="Barry K."/>
            <person name="Detter J.C."/>
            <person name="Glavina del Rio T."/>
            <person name="Hammon N."/>
            <person name="Israni S."/>
            <person name="Dalin E."/>
            <person name="Tice H."/>
            <person name="Pitluck S."/>
            <person name="Brettin T."/>
            <person name="Bruce D."/>
            <person name="Han C."/>
            <person name="Tapia R."/>
            <person name="Sims D.R."/>
            <person name="Gilna P."/>
            <person name="Schmutz J."/>
            <person name="Larimer F."/>
            <person name="Land M."/>
            <person name="Hauser L."/>
            <person name="Kyrpides N."/>
            <person name="Kim E."/>
            <person name="Richardson P."/>
        </authorList>
    </citation>
    <scope>NUCLEOTIDE SEQUENCE</scope>
    <source>
        <strain evidence="5">K5</strain>
    </source>
</reference>
<dbReference type="Gene3D" id="3.40.50.150">
    <property type="entry name" value="Vaccinia Virus protein VP39"/>
    <property type="match status" value="1"/>
</dbReference>
<dbReference type="PANTHER" id="PTHR43464">
    <property type="entry name" value="METHYLTRANSFERASE"/>
    <property type="match status" value="1"/>
</dbReference>
<gene>
    <name evidence="5" type="ordered locus">Pcryo_1799</name>
</gene>
<dbReference type="EMBL" id="CP000323">
    <property type="protein sequence ID" value="ABE75576.1"/>
    <property type="molecule type" value="Genomic_DNA"/>
</dbReference>
<dbReference type="PANTHER" id="PTHR43464:SF19">
    <property type="entry name" value="UBIQUINONE BIOSYNTHESIS O-METHYLTRANSFERASE, MITOCHONDRIAL"/>
    <property type="match status" value="1"/>
</dbReference>
<evidence type="ECO:0000313" key="5">
    <source>
        <dbReference type="EMBL" id="ABE75576.1"/>
    </source>
</evidence>
<keyword evidence="1 5" id="KW-0489">Methyltransferase</keyword>
<dbReference type="STRING" id="335284.Pcryo_1799"/>
<keyword evidence="3" id="KW-0949">S-adenosyl-L-methionine</keyword>
<dbReference type="CDD" id="cd02440">
    <property type="entry name" value="AdoMet_MTases"/>
    <property type="match status" value="1"/>
</dbReference>
<evidence type="ECO:0000259" key="4">
    <source>
        <dbReference type="Pfam" id="PF08242"/>
    </source>
</evidence>
<accession>Q1Q9S7</accession>
<keyword evidence="6" id="KW-1185">Reference proteome</keyword>
<evidence type="ECO:0000256" key="2">
    <source>
        <dbReference type="ARBA" id="ARBA00022679"/>
    </source>
</evidence>
<dbReference type="SUPFAM" id="SSF53335">
    <property type="entry name" value="S-adenosyl-L-methionine-dependent methyltransferases"/>
    <property type="match status" value="1"/>
</dbReference>
<sequence>MTHTSEPKPSMNADNLVDSIDYAKTVLDDNSATKCQSSAYSESYFDALYNDNTDPWQYQTRWYEKRKRDICLAILPQSQYNNTIELGCGNGVLSELLAKRCRALVSIDGNERAVQLAKERLAELSHVKVIQGVVPNRLLNLKEAIIEASPLSNDTPTIEPAFDLIVISEILYYLSPNDIDTVIAWTQQNLVIGGTLLCCHWRYAIDGFAMTGETVHQRLHHAFNFANNEKHHVAFNHQSQVIDDDFLLDIWQRSPSSVAMQENLI</sequence>
<name>Q1Q9S7_PSYCK</name>
<dbReference type="Proteomes" id="UP000002425">
    <property type="component" value="Chromosome"/>
</dbReference>
<dbReference type="RefSeq" id="WP_011514119.1">
    <property type="nucleotide sequence ID" value="NC_007969.1"/>
</dbReference>
<evidence type="ECO:0000256" key="3">
    <source>
        <dbReference type="ARBA" id="ARBA00022691"/>
    </source>
</evidence>
<keyword evidence="2" id="KW-0808">Transferase</keyword>
<dbReference type="HOGENOM" id="CLU_091685_0_0_6"/>
<organism evidence="5 6">
    <name type="scientific">Psychrobacter cryohalolentis (strain ATCC BAA-1226 / DSM 17306 / VKM B-2378 / K5)</name>
    <dbReference type="NCBI Taxonomy" id="335284"/>
    <lineage>
        <taxon>Bacteria</taxon>
        <taxon>Pseudomonadati</taxon>
        <taxon>Pseudomonadota</taxon>
        <taxon>Gammaproteobacteria</taxon>
        <taxon>Moraxellales</taxon>
        <taxon>Moraxellaceae</taxon>
        <taxon>Psychrobacter</taxon>
    </lineage>
</organism>
<evidence type="ECO:0000256" key="1">
    <source>
        <dbReference type="ARBA" id="ARBA00022603"/>
    </source>
</evidence>
<dbReference type="eggNOG" id="COG0500">
    <property type="taxonomic scope" value="Bacteria"/>
</dbReference>
<dbReference type="Pfam" id="PF08242">
    <property type="entry name" value="Methyltransf_12"/>
    <property type="match status" value="1"/>
</dbReference>
<dbReference type="AlphaFoldDB" id="Q1Q9S7"/>
<protein>
    <submittedName>
        <fullName evidence="5">Methyltransferase type 12</fullName>
    </submittedName>
</protein>
<dbReference type="InterPro" id="IPR029063">
    <property type="entry name" value="SAM-dependent_MTases_sf"/>
</dbReference>
<dbReference type="KEGG" id="pcr:Pcryo_1799"/>
<evidence type="ECO:0000313" key="6">
    <source>
        <dbReference type="Proteomes" id="UP000002425"/>
    </source>
</evidence>